<dbReference type="PROSITE" id="PS50995">
    <property type="entry name" value="HTH_MARR_2"/>
    <property type="match status" value="1"/>
</dbReference>
<evidence type="ECO:0000256" key="2">
    <source>
        <dbReference type="ARBA" id="ARBA00023125"/>
    </source>
</evidence>
<keyword evidence="1" id="KW-0805">Transcription regulation</keyword>
<evidence type="ECO:0000256" key="3">
    <source>
        <dbReference type="ARBA" id="ARBA00023163"/>
    </source>
</evidence>
<feature type="domain" description="HTH marR-type" evidence="4">
    <location>
        <begin position="1"/>
        <end position="139"/>
    </location>
</feature>
<dbReference type="InterPro" id="IPR036390">
    <property type="entry name" value="WH_DNA-bd_sf"/>
</dbReference>
<dbReference type="Pfam" id="PF01047">
    <property type="entry name" value="MarR"/>
    <property type="match status" value="1"/>
</dbReference>
<dbReference type="Gene3D" id="1.10.10.10">
    <property type="entry name" value="Winged helix-like DNA-binding domain superfamily/Winged helix DNA-binding domain"/>
    <property type="match status" value="1"/>
</dbReference>
<dbReference type="AlphaFoldDB" id="A0A3P1VG80"/>
<dbReference type="GO" id="GO:0003700">
    <property type="term" value="F:DNA-binding transcription factor activity"/>
    <property type="evidence" value="ECO:0007669"/>
    <property type="project" value="InterPro"/>
</dbReference>
<dbReference type="GO" id="GO:0003677">
    <property type="term" value="F:DNA binding"/>
    <property type="evidence" value="ECO:0007669"/>
    <property type="project" value="UniProtKB-KW"/>
</dbReference>
<keyword evidence="2" id="KW-0238">DNA-binding</keyword>
<name>A0A3P1VG80_9STRE</name>
<sequence length="141" mass="16351">MDRQEEALKAIVGLKRVNAHLESIMRQDVHRHNLNVNEFAVLELLYHKGRQQVQAIKEKILVANSSTTYLLNKLCEKELCFRQIDENDKRITYIDLTETGKKLMAKIFPEHARVLESAVHRLSDGELTQLRFLLKKISGLT</sequence>
<organism evidence="5 6">
    <name type="scientific">Streptococcus minor</name>
    <dbReference type="NCBI Taxonomy" id="229549"/>
    <lineage>
        <taxon>Bacteria</taxon>
        <taxon>Bacillati</taxon>
        <taxon>Bacillota</taxon>
        <taxon>Bacilli</taxon>
        <taxon>Lactobacillales</taxon>
        <taxon>Streptococcaceae</taxon>
        <taxon>Streptococcus</taxon>
    </lineage>
</organism>
<evidence type="ECO:0000313" key="5">
    <source>
        <dbReference type="EMBL" id="RRD31393.1"/>
    </source>
</evidence>
<dbReference type="EMBL" id="RQZA01000004">
    <property type="protein sequence ID" value="RRD31393.1"/>
    <property type="molecule type" value="Genomic_DNA"/>
</dbReference>
<dbReference type="STRING" id="1123309.GCA_000377005_00836"/>
<reference evidence="5 6" key="1">
    <citation type="submission" date="2018-11" db="EMBL/GenBank/DDBJ databases">
        <title>Genomes From Bacteria Associated with the Canine Oral Cavity: a Test Case for Automated Genome-Based Taxonomic Assignment.</title>
        <authorList>
            <person name="Coil D.A."/>
            <person name="Jospin G."/>
            <person name="Darling A.E."/>
            <person name="Wallis C."/>
            <person name="Davis I.J."/>
            <person name="Harris S."/>
            <person name="Eisen J.A."/>
            <person name="Holcombe L.J."/>
            <person name="O'Flynn C."/>
        </authorList>
    </citation>
    <scope>NUCLEOTIDE SEQUENCE [LARGE SCALE GENOMIC DNA]</scope>
    <source>
        <strain evidence="5 6">OH4621_COT-116</strain>
    </source>
</reference>
<accession>A0A3P1VG80</accession>
<dbReference type="SUPFAM" id="SSF46785">
    <property type="entry name" value="Winged helix' DNA-binding domain"/>
    <property type="match status" value="1"/>
</dbReference>
<dbReference type="InterPro" id="IPR036388">
    <property type="entry name" value="WH-like_DNA-bd_sf"/>
</dbReference>
<evidence type="ECO:0000313" key="6">
    <source>
        <dbReference type="Proteomes" id="UP000281771"/>
    </source>
</evidence>
<evidence type="ECO:0000256" key="1">
    <source>
        <dbReference type="ARBA" id="ARBA00023015"/>
    </source>
</evidence>
<dbReference type="InterPro" id="IPR000835">
    <property type="entry name" value="HTH_MarR-typ"/>
</dbReference>
<dbReference type="PANTHER" id="PTHR42756:SF1">
    <property type="entry name" value="TRANSCRIPTIONAL REPRESSOR OF EMRAB OPERON"/>
    <property type="match status" value="1"/>
</dbReference>
<evidence type="ECO:0000259" key="4">
    <source>
        <dbReference type="PROSITE" id="PS50995"/>
    </source>
</evidence>
<dbReference type="Proteomes" id="UP000281771">
    <property type="component" value="Unassembled WGS sequence"/>
</dbReference>
<keyword evidence="6" id="KW-1185">Reference proteome</keyword>
<dbReference type="SMART" id="SM00347">
    <property type="entry name" value="HTH_MARR"/>
    <property type="match status" value="1"/>
</dbReference>
<dbReference type="PANTHER" id="PTHR42756">
    <property type="entry name" value="TRANSCRIPTIONAL REGULATOR, MARR"/>
    <property type="match status" value="1"/>
</dbReference>
<keyword evidence="3" id="KW-0804">Transcription</keyword>
<gene>
    <name evidence="5" type="ORF">EII38_06325</name>
</gene>
<dbReference type="RefSeq" id="WP_018166759.1">
    <property type="nucleotide sequence ID" value="NZ_RQZA01000004.1"/>
</dbReference>
<protein>
    <submittedName>
        <fullName evidence="5">MarR family transcriptional regulator</fullName>
    </submittedName>
</protein>
<comment type="caution">
    <text evidence="5">The sequence shown here is derived from an EMBL/GenBank/DDBJ whole genome shotgun (WGS) entry which is preliminary data.</text>
</comment>
<proteinExistence type="predicted"/>